<evidence type="ECO:0000256" key="6">
    <source>
        <dbReference type="ARBA" id="ARBA00023136"/>
    </source>
</evidence>
<dbReference type="Gene3D" id="2.40.170.20">
    <property type="entry name" value="TonB-dependent receptor, beta-barrel domain"/>
    <property type="match status" value="1"/>
</dbReference>
<dbReference type="Proteomes" id="UP000030512">
    <property type="component" value="Chromosome"/>
</dbReference>
<keyword evidence="7 8" id="KW-0998">Cell outer membrane</keyword>
<dbReference type="PANTHER" id="PTHR30069:SF27">
    <property type="entry name" value="BLL4766 PROTEIN"/>
    <property type="match status" value="1"/>
</dbReference>
<dbReference type="Gene3D" id="2.170.130.10">
    <property type="entry name" value="TonB-dependent receptor, plug domain"/>
    <property type="match status" value="1"/>
</dbReference>
<dbReference type="PANTHER" id="PTHR30069">
    <property type="entry name" value="TONB-DEPENDENT OUTER MEMBRANE RECEPTOR"/>
    <property type="match status" value="1"/>
</dbReference>
<dbReference type="EMBL" id="CP014476">
    <property type="protein sequence ID" value="AMK78838.1"/>
    <property type="molecule type" value="Genomic_DNA"/>
</dbReference>
<comment type="similarity">
    <text evidence="8 9">Belongs to the TonB-dependent receptor family.</text>
</comment>
<keyword evidence="3 8" id="KW-1134">Transmembrane beta strand</keyword>
<organism evidence="13 14">
    <name type="scientific">Methylomonas denitrificans</name>
    <dbReference type="NCBI Taxonomy" id="1538553"/>
    <lineage>
        <taxon>Bacteria</taxon>
        <taxon>Pseudomonadati</taxon>
        <taxon>Pseudomonadota</taxon>
        <taxon>Gammaproteobacteria</taxon>
        <taxon>Methylococcales</taxon>
        <taxon>Methylococcaceae</taxon>
        <taxon>Methylomonas</taxon>
    </lineage>
</organism>
<dbReference type="Pfam" id="PF00593">
    <property type="entry name" value="TonB_dep_Rec_b-barrel"/>
    <property type="match status" value="1"/>
</dbReference>
<evidence type="ECO:0000313" key="13">
    <source>
        <dbReference type="EMBL" id="AMK78838.1"/>
    </source>
</evidence>
<dbReference type="SUPFAM" id="SSF56935">
    <property type="entry name" value="Porins"/>
    <property type="match status" value="1"/>
</dbReference>
<dbReference type="InterPro" id="IPR039426">
    <property type="entry name" value="TonB-dep_rcpt-like"/>
</dbReference>
<dbReference type="InterPro" id="IPR012910">
    <property type="entry name" value="Plug_dom"/>
</dbReference>
<evidence type="ECO:0000256" key="3">
    <source>
        <dbReference type="ARBA" id="ARBA00022452"/>
    </source>
</evidence>
<keyword evidence="5 9" id="KW-0798">TonB box</keyword>
<gene>
    <name evidence="13" type="ORF">JT25_020490</name>
</gene>
<evidence type="ECO:0000259" key="12">
    <source>
        <dbReference type="Pfam" id="PF07715"/>
    </source>
</evidence>
<evidence type="ECO:0000256" key="10">
    <source>
        <dbReference type="SAM" id="SignalP"/>
    </source>
</evidence>
<evidence type="ECO:0000256" key="1">
    <source>
        <dbReference type="ARBA" id="ARBA00004571"/>
    </source>
</evidence>
<evidence type="ECO:0000313" key="14">
    <source>
        <dbReference type="Proteomes" id="UP000030512"/>
    </source>
</evidence>
<dbReference type="GO" id="GO:0015344">
    <property type="term" value="F:siderophore uptake transmembrane transporter activity"/>
    <property type="evidence" value="ECO:0007669"/>
    <property type="project" value="TreeGrafter"/>
</dbReference>
<sequence>MNKAFYRLKPWAVCLVVILYLGQGTLQAANQEPENDNLPDLTNLSVEQLMNLDVTSVMKVPTDAKHVPAALYVLSSDEIRRTGATTIPEALRVVPGMHVAKVDGNKWAVSMRGFSSQFVNKLLVLVDGRSVYNPLFSGVWWDQQDMMMEDIERIEVIRGPGASLWGANAVNGVINIITKSAKDTQGGLLSSHVGTQRYGGGLRYGADLSGDAYLKVYGRHTNYSDSKTLGTSGNGGDEGEMSKIGFRYDKAIDFTNKLSLQGDAYLGESNGALQQFPSLTSQQTPVLAPPYSRALPTDQLFSGHYIQGRWEQHQSAESNTVLRMYWDRHSRKSPYLDSEYQIDNIDVDFQHNYKLNDSHMFVWGSGVRFNLNNFQDSAQIAMSSNNRTDRIYSLFAQDDITLVPDRWHLTLGSKLEHNPVTQFEVQPNARLLWTPDEKHSFWGSVSRSVRTPNWVEQNISYGLQTRPPIGGGASNSSNPAVMLNLTGNPDLTAEKMIGFELGWRGQLSGQLSSDVALYHYSYDDYASLTPNMHRFAGYVLQTLDYNNYGHVQVYGGEVSIDWQATEDWKLRASYSHEEERFRVSPMAPANTTLISGDSYPAHKAMLWSDVSIIAATQARPELALFRRDRPERLAIQSLPGSGCTFGMGYGLGYRSGIGWQKPAKQQSFRIRLGYVFHRNRRATRGIRYLALAFLSGTDTMLTAKNRCPT</sequence>
<evidence type="ECO:0000256" key="8">
    <source>
        <dbReference type="PROSITE-ProRule" id="PRU01360"/>
    </source>
</evidence>
<keyword evidence="14" id="KW-1185">Reference proteome</keyword>
<dbReference type="PROSITE" id="PS52016">
    <property type="entry name" value="TONB_DEPENDENT_REC_3"/>
    <property type="match status" value="1"/>
</dbReference>
<comment type="subcellular location">
    <subcellularLocation>
        <location evidence="1 8">Cell outer membrane</location>
        <topology evidence="1 8">Multi-pass membrane protein</topology>
    </subcellularLocation>
</comment>
<dbReference type="RefSeq" id="WP_062329533.1">
    <property type="nucleotide sequence ID" value="NZ_CP014476.1"/>
</dbReference>
<evidence type="ECO:0000256" key="5">
    <source>
        <dbReference type="ARBA" id="ARBA00023077"/>
    </source>
</evidence>
<keyword evidence="10" id="KW-0732">Signal</keyword>
<dbReference type="AlphaFoldDB" id="A0A140E614"/>
<dbReference type="GO" id="GO:0009279">
    <property type="term" value="C:cell outer membrane"/>
    <property type="evidence" value="ECO:0007669"/>
    <property type="project" value="UniProtKB-SubCell"/>
</dbReference>
<dbReference type="OrthoDB" id="9758929at2"/>
<protein>
    <recommendedName>
        <fullName evidence="15">TonB-dependent receptor</fullName>
    </recommendedName>
</protein>
<reference evidence="13 14" key="1">
    <citation type="journal article" date="2015" name="Environ. Microbiol.">
        <title>Methane oxidation coupled to nitrate reduction under hypoxia by the Gammaproteobacterium Methylomonas denitrificans, sp. nov. type strain FJG1.</title>
        <authorList>
            <person name="Kits K.D."/>
            <person name="Klotz M.G."/>
            <person name="Stein L.Y."/>
        </authorList>
    </citation>
    <scope>NUCLEOTIDE SEQUENCE [LARGE SCALE GENOMIC DNA]</scope>
    <source>
        <strain evidence="13 14">FJG1</strain>
    </source>
</reference>
<dbReference type="InterPro" id="IPR000531">
    <property type="entry name" value="Beta-barrel_TonB"/>
</dbReference>
<dbReference type="InterPro" id="IPR037066">
    <property type="entry name" value="Plug_dom_sf"/>
</dbReference>
<dbReference type="GO" id="GO:0044718">
    <property type="term" value="P:siderophore transmembrane transport"/>
    <property type="evidence" value="ECO:0007669"/>
    <property type="project" value="TreeGrafter"/>
</dbReference>
<name>A0A140E614_9GAMM</name>
<evidence type="ECO:0008006" key="15">
    <source>
        <dbReference type="Google" id="ProtNLM"/>
    </source>
</evidence>
<proteinExistence type="inferred from homology"/>
<dbReference type="Pfam" id="PF07715">
    <property type="entry name" value="Plug"/>
    <property type="match status" value="1"/>
</dbReference>
<feature type="domain" description="TonB-dependent receptor plug" evidence="12">
    <location>
        <begin position="64"/>
        <end position="173"/>
    </location>
</feature>
<dbReference type="InterPro" id="IPR036942">
    <property type="entry name" value="Beta-barrel_TonB_sf"/>
</dbReference>
<keyword evidence="2 8" id="KW-0813">Transport</keyword>
<dbReference type="STRING" id="1538553.JT25_020490"/>
<keyword evidence="6 8" id="KW-0472">Membrane</keyword>
<dbReference type="KEGG" id="mdn:JT25_020490"/>
<evidence type="ECO:0000256" key="4">
    <source>
        <dbReference type="ARBA" id="ARBA00022692"/>
    </source>
</evidence>
<evidence type="ECO:0000256" key="7">
    <source>
        <dbReference type="ARBA" id="ARBA00023237"/>
    </source>
</evidence>
<evidence type="ECO:0000259" key="11">
    <source>
        <dbReference type="Pfam" id="PF00593"/>
    </source>
</evidence>
<keyword evidence="4 8" id="KW-0812">Transmembrane</keyword>
<accession>A0A140E614</accession>
<feature type="signal peptide" evidence="10">
    <location>
        <begin position="1"/>
        <end position="28"/>
    </location>
</feature>
<feature type="domain" description="TonB-dependent receptor-like beta-barrel" evidence="11">
    <location>
        <begin position="184"/>
        <end position="607"/>
    </location>
</feature>
<evidence type="ECO:0000256" key="9">
    <source>
        <dbReference type="RuleBase" id="RU003357"/>
    </source>
</evidence>
<feature type="chain" id="PRO_5007302177" description="TonB-dependent receptor" evidence="10">
    <location>
        <begin position="29"/>
        <end position="709"/>
    </location>
</feature>
<evidence type="ECO:0000256" key="2">
    <source>
        <dbReference type="ARBA" id="ARBA00022448"/>
    </source>
</evidence>